<evidence type="ECO:0000313" key="1">
    <source>
        <dbReference type="EMBL" id="RNA33368.1"/>
    </source>
</evidence>
<keyword evidence="2" id="KW-1185">Reference proteome</keyword>
<evidence type="ECO:0000313" key="2">
    <source>
        <dbReference type="Proteomes" id="UP000276133"/>
    </source>
</evidence>
<sequence length="78" mass="9233">MRRKLKYEVTVLYDDGLRTTLLYFNFKLIFNFASLIEHWEVPGRFGMKLPFSFVFNSFDSTALAGWNGYLILPFSHMI</sequence>
<protein>
    <submittedName>
        <fullName evidence="1">Uncharacterized protein</fullName>
    </submittedName>
</protein>
<organism evidence="1 2">
    <name type="scientific">Brachionus plicatilis</name>
    <name type="common">Marine rotifer</name>
    <name type="synonym">Brachionus muelleri</name>
    <dbReference type="NCBI Taxonomy" id="10195"/>
    <lineage>
        <taxon>Eukaryota</taxon>
        <taxon>Metazoa</taxon>
        <taxon>Spiralia</taxon>
        <taxon>Gnathifera</taxon>
        <taxon>Rotifera</taxon>
        <taxon>Eurotatoria</taxon>
        <taxon>Monogononta</taxon>
        <taxon>Pseudotrocha</taxon>
        <taxon>Ploima</taxon>
        <taxon>Brachionidae</taxon>
        <taxon>Brachionus</taxon>
    </lineage>
</organism>
<dbReference type="EMBL" id="REGN01001648">
    <property type="protein sequence ID" value="RNA33368.1"/>
    <property type="molecule type" value="Genomic_DNA"/>
</dbReference>
<name>A0A3M7SCU7_BRAPC</name>
<gene>
    <name evidence="1" type="ORF">BpHYR1_000344</name>
</gene>
<proteinExistence type="predicted"/>
<reference evidence="1 2" key="1">
    <citation type="journal article" date="2018" name="Sci. Rep.">
        <title>Genomic signatures of local adaptation to the degree of environmental predictability in rotifers.</title>
        <authorList>
            <person name="Franch-Gras L."/>
            <person name="Hahn C."/>
            <person name="Garcia-Roger E.M."/>
            <person name="Carmona M.J."/>
            <person name="Serra M."/>
            <person name="Gomez A."/>
        </authorList>
    </citation>
    <scope>NUCLEOTIDE SEQUENCE [LARGE SCALE GENOMIC DNA]</scope>
    <source>
        <strain evidence="1">HYR1</strain>
    </source>
</reference>
<dbReference type="AlphaFoldDB" id="A0A3M7SCU7"/>
<dbReference type="Proteomes" id="UP000276133">
    <property type="component" value="Unassembled WGS sequence"/>
</dbReference>
<comment type="caution">
    <text evidence="1">The sequence shown here is derived from an EMBL/GenBank/DDBJ whole genome shotgun (WGS) entry which is preliminary data.</text>
</comment>
<accession>A0A3M7SCU7</accession>